<dbReference type="Proteomes" id="UP001609176">
    <property type="component" value="Unassembled WGS sequence"/>
</dbReference>
<evidence type="ECO:0000313" key="3">
    <source>
        <dbReference type="EMBL" id="MFH5245510.1"/>
    </source>
</evidence>
<organism evidence="3 4">
    <name type="scientific">Antrihabitans spumae</name>
    <dbReference type="NCBI Taxonomy" id="3373370"/>
    <lineage>
        <taxon>Bacteria</taxon>
        <taxon>Bacillati</taxon>
        <taxon>Actinomycetota</taxon>
        <taxon>Actinomycetes</taxon>
        <taxon>Mycobacteriales</taxon>
        <taxon>Nocardiaceae</taxon>
        <taxon>Antrihabitans</taxon>
    </lineage>
</organism>
<evidence type="ECO:0000313" key="4">
    <source>
        <dbReference type="Proteomes" id="UP001609176"/>
    </source>
</evidence>
<dbReference type="Gene3D" id="3.40.50.720">
    <property type="entry name" value="NAD(P)-binding Rossmann-like Domain"/>
    <property type="match status" value="1"/>
</dbReference>
<reference evidence="4 5" key="1">
    <citation type="submission" date="2024-10" db="EMBL/GenBank/DDBJ databases">
        <authorList>
            <person name="Riesco R."/>
        </authorList>
    </citation>
    <scope>NUCLEOTIDE SEQUENCE [LARGE SCALE GENOMIC DNA]</scope>
    <source>
        <strain evidence="3 4">NCIMB 15448</strain>
        <strain evidence="2 5">NCIMB 15450</strain>
    </source>
</reference>
<protein>
    <submittedName>
        <fullName evidence="3">Gfo/Idh/MocA family oxidoreductase</fullName>
    </submittedName>
</protein>
<dbReference type="InterPro" id="IPR036291">
    <property type="entry name" value="NAD(P)-bd_dom_sf"/>
</dbReference>
<dbReference type="PANTHER" id="PTHR43377:SF1">
    <property type="entry name" value="BILIVERDIN REDUCTASE A"/>
    <property type="match status" value="1"/>
</dbReference>
<evidence type="ECO:0000259" key="1">
    <source>
        <dbReference type="Pfam" id="PF01408"/>
    </source>
</evidence>
<dbReference type="Proteomes" id="UP001609219">
    <property type="component" value="Unassembled WGS sequence"/>
</dbReference>
<evidence type="ECO:0000313" key="2">
    <source>
        <dbReference type="EMBL" id="MFH5232796.1"/>
    </source>
</evidence>
<evidence type="ECO:0000313" key="5">
    <source>
        <dbReference type="Proteomes" id="UP001609219"/>
    </source>
</evidence>
<dbReference type="EMBL" id="JBIMSN010000161">
    <property type="protein sequence ID" value="MFH5232796.1"/>
    <property type="molecule type" value="Genomic_DNA"/>
</dbReference>
<dbReference type="RefSeq" id="WP_395126293.1">
    <property type="nucleotide sequence ID" value="NZ_JBIMSN010000161.1"/>
</dbReference>
<comment type="caution">
    <text evidence="3">The sequence shown here is derived from an EMBL/GenBank/DDBJ whole genome shotgun (WGS) entry which is preliminary data.</text>
</comment>
<accession>A0ABW7KSR0</accession>
<dbReference type="SUPFAM" id="SSF51735">
    <property type="entry name" value="NAD(P)-binding Rossmann-fold domains"/>
    <property type="match status" value="1"/>
</dbReference>
<feature type="domain" description="Gfo/Idh/MocA-like oxidoreductase N-terminal" evidence="1">
    <location>
        <begin position="9"/>
        <end position="122"/>
    </location>
</feature>
<dbReference type="EMBL" id="JBIMSP010000080">
    <property type="protein sequence ID" value="MFH5245510.1"/>
    <property type="molecule type" value="Genomic_DNA"/>
</dbReference>
<dbReference type="InterPro" id="IPR051450">
    <property type="entry name" value="Gfo/Idh/MocA_Oxidoreductases"/>
</dbReference>
<dbReference type="InterPro" id="IPR000683">
    <property type="entry name" value="Gfo/Idh/MocA-like_OxRdtase_N"/>
</dbReference>
<keyword evidence="5" id="KW-1185">Reference proteome</keyword>
<dbReference type="PANTHER" id="PTHR43377">
    <property type="entry name" value="BILIVERDIN REDUCTASE A"/>
    <property type="match status" value="1"/>
</dbReference>
<dbReference type="Pfam" id="PF01408">
    <property type="entry name" value="GFO_IDH_MocA"/>
    <property type="match status" value="1"/>
</dbReference>
<dbReference type="Gene3D" id="3.30.360.10">
    <property type="entry name" value="Dihydrodipicolinate Reductase, domain 2"/>
    <property type="match status" value="1"/>
</dbReference>
<name>A0ABW7KSR0_9NOCA</name>
<sequence>MTTSPPTAVFIGVGSWGRNVIRAFGRCGVQPAGFLVAGSGSTRSWLSQHFPGAPVASDLYDLLSLPASMAVVTSPRDTHATYAAAALTANMHVWVEKPPATTAFAAGALAGLAAERRRYLHTAFTYLFHPAFDQLITQLRQDDLAVVRFDWRRPNAPTPVAWELLPHELALAIRLTGWIPSDVVIEGDSTCLRCHWQVDGGPTVEVEIDGCTGPKEKRLQVQTRDGTTWSWTDNTLYRPHRNGPVRQDFSRTDPLWKEAQCFVTNGIEGRWSAHESRMAVAIVDLIERALAATKSRTGAPGVTPD</sequence>
<proteinExistence type="predicted"/>
<gene>
    <name evidence="3" type="ORF">ACHIPV_27085</name>
    <name evidence="2" type="ORF">ACHIRB_30145</name>
</gene>